<dbReference type="InterPro" id="IPR006189">
    <property type="entry name" value="CHASE_dom"/>
</dbReference>
<dbReference type="Gene3D" id="3.30.450.350">
    <property type="entry name" value="CHASE domain"/>
    <property type="match status" value="1"/>
</dbReference>
<proteinExistence type="predicted"/>
<feature type="domain" description="Histidine kinase" evidence="12">
    <location>
        <begin position="905"/>
        <end position="1124"/>
    </location>
</feature>
<evidence type="ECO:0000259" key="15">
    <source>
        <dbReference type="PROSITE" id="PS50839"/>
    </source>
</evidence>
<dbReference type="SMART" id="SM00387">
    <property type="entry name" value="HATPase_c"/>
    <property type="match status" value="1"/>
</dbReference>
<dbReference type="InterPro" id="IPR013655">
    <property type="entry name" value="PAS_fold_3"/>
</dbReference>
<dbReference type="PANTHER" id="PTHR42878:SF15">
    <property type="entry name" value="BACTERIOPHYTOCHROME"/>
    <property type="match status" value="1"/>
</dbReference>
<keyword evidence="9 11" id="KW-0472">Membrane</keyword>
<evidence type="ECO:0000256" key="6">
    <source>
        <dbReference type="ARBA" id="ARBA00022692"/>
    </source>
</evidence>
<dbReference type="InterPro" id="IPR001610">
    <property type="entry name" value="PAC"/>
</dbReference>
<evidence type="ECO:0000256" key="4">
    <source>
        <dbReference type="ARBA" id="ARBA00022553"/>
    </source>
</evidence>
<dbReference type="InterPro" id="IPR035965">
    <property type="entry name" value="PAS-like_dom_sf"/>
</dbReference>
<dbReference type="InterPro" id="IPR003594">
    <property type="entry name" value="HATPase_dom"/>
</dbReference>
<dbReference type="PROSITE" id="PS50109">
    <property type="entry name" value="HIS_KIN"/>
    <property type="match status" value="1"/>
</dbReference>
<dbReference type="InterPro" id="IPR000014">
    <property type="entry name" value="PAS"/>
</dbReference>
<dbReference type="Proteomes" id="UP001458946">
    <property type="component" value="Unassembled WGS sequence"/>
</dbReference>
<dbReference type="CDD" id="cd00130">
    <property type="entry name" value="PAS"/>
    <property type="match status" value="3"/>
</dbReference>
<dbReference type="Pfam" id="PF02518">
    <property type="entry name" value="HATPase_c"/>
    <property type="match status" value="1"/>
</dbReference>
<feature type="transmembrane region" description="Helical" evidence="11">
    <location>
        <begin position="303"/>
        <end position="323"/>
    </location>
</feature>
<dbReference type="SUPFAM" id="SSF55785">
    <property type="entry name" value="PYP-like sensor domain (PAS domain)"/>
    <property type="match status" value="3"/>
</dbReference>
<dbReference type="InterPro" id="IPR005467">
    <property type="entry name" value="His_kinase_dom"/>
</dbReference>
<evidence type="ECO:0000256" key="8">
    <source>
        <dbReference type="ARBA" id="ARBA00022989"/>
    </source>
</evidence>
<keyword evidence="17" id="KW-1185">Reference proteome</keyword>
<evidence type="ECO:0000256" key="7">
    <source>
        <dbReference type="ARBA" id="ARBA00022777"/>
    </source>
</evidence>
<dbReference type="Gene3D" id="1.10.287.130">
    <property type="match status" value="1"/>
</dbReference>
<dbReference type="PANTHER" id="PTHR42878">
    <property type="entry name" value="TWO-COMPONENT HISTIDINE KINASE"/>
    <property type="match status" value="1"/>
</dbReference>
<dbReference type="NCBIfam" id="TIGR00229">
    <property type="entry name" value="sensory_box"/>
    <property type="match status" value="2"/>
</dbReference>
<dbReference type="InterPro" id="IPR003661">
    <property type="entry name" value="HisK_dim/P_dom"/>
</dbReference>
<dbReference type="Pfam" id="PF03924">
    <property type="entry name" value="CHASE"/>
    <property type="match status" value="1"/>
</dbReference>
<dbReference type="InterPro" id="IPR042240">
    <property type="entry name" value="CHASE_sf"/>
</dbReference>
<protein>
    <recommendedName>
        <fullName evidence="3">histidine kinase</fullName>
        <ecNumber evidence="3">2.7.13.3</ecNumber>
    </recommendedName>
</protein>
<dbReference type="SMART" id="SM00086">
    <property type="entry name" value="PAC"/>
    <property type="match status" value="3"/>
</dbReference>
<feature type="domain" description="CHASE" evidence="15">
    <location>
        <begin position="83"/>
        <end position="248"/>
    </location>
</feature>
<feature type="coiled-coil region" evidence="10">
    <location>
        <begin position="860"/>
        <end position="898"/>
    </location>
</feature>
<dbReference type="SUPFAM" id="SSF55781">
    <property type="entry name" value="GAF domain-like"/>
    <property type="match status" value="1"/>
</dbReference>
<accession>A0ABP9VAQ1</accession>
<evidence type="ECO:0000259" key="12">
    <source>
        <dbReference type="PROSITE" id="PS50109"/>
    </source>
</evidence>
<dbReference type="PROSITE" id="PS50112">
    <property type="entry name" value="PAS"/>
    <property type="match status" value="1"/>
</dbReference>
<evidence type="ECO:0000256" key="1">
    <source>
        <dbReference type="ARBA" id="ARBA00000085"/>
    </source>
</evidence>
<keyword evidence="10" id="KW-0175">Coiled coil</keyword>
<gene>
    <name evidence="16" type="primary">sasA_8</name>
    <name evidence="16" type="ORF">Dxin01_02066</name>
</gene>
<dbReference type="SMART" id="SM00091">
    <property type="entry name" value="PAS"/>
    <property type="match status" value="3"/>
</dbReference>
<keyword evidence="4" id="KW-0597">Phosphoprotein</keyword>
<dbReference type="RefSeq" id="WP_353542295.1">
    <property type="nucleotide sequence ID" value="NZ_BAABRN010000021.1"/>
</dbReference>
<evidence type="ECO:0000256" key="2">
    <source>
        <dbReference type="ARBA" id="ARBA00004370"/>
    </source>
</evidence>
<dbReference type="PROSITE" id="PS50839">
    <property type="entry name" value="CHASE"/>
    <property type="match status" value="1"/>
</dbReference>
<keyword evidence="5" id="KW-0808">Transferase</keyword>
<evidence type="ECO:0000256" key="9">
    <source>
        <dbReference type="ARBA" id="ARBA00023136"/>
    </source>
</evidence>
<evidence type="ECO:0000313" key="17">
    <source>
        <dbReference type="Proteomes" id="UP001458946"/>
    </source>
</evidence>
<dbReference type="PRINTS" id="PR00344">
    <property type="entry name" value="BCTRLSENSOR"/>
</dbReference>
<evidence type="ECO:0000256" key="10">
    <source>
        <dbReference type="SAM" id="Coils"/>
    </source>
</evidence>
<dbReference type="SMART" id="SM01079">
    <property type="entry name" value="CHASE"/>
    <property type="match status" value="1"/>
</dbReference>
<feature type="domain" description="PAS" evidence="13">
    <location>
        <begin position="596"/>
        <end position="635"/>
    </location>
</feature>
<evidence type="ECO:0000256" key="11">
    <source>
        <dbReference type="SAM" id="Phobius"/>
    </source>
</evidence>
<comment type="subcellular location">
    <subcellularLocation>
        <location evidence="2">Membrane</location>
    </subcellularLocation>
</comment>
<dbReference type="Gene3D" id="3.30.450.20">
    <property type="entry name" value="PAS domain"/>
    <property type="match status" value="3"/>
</dbReference>
<dbReference type="Pfam" id="PF00512">
    <property type="entry name" value="HisKA"/>
    <property type="match status" value="1"/>
</dbReference>
<dbReference type="InterPro" id="IPR000700">
    <property type="entry name" value="PAS-assoc_C"/>
</dbReference>
<dbReference type="SMART" id="SM00388">
    <property type="entry name" value="HisKA"/>
    <property type="match status" value="1"/>
</dbReference>
<evidence type="ECO:0000259" key="13">
    <source>
        <dbReference type="PROSITE" id="PS50112"/>
    </source>
</evidence>
<dbReference type="InterPro" id="IPR036890">
    <property type="entry name" value="HATPase_C_sf"/>
</dbReference>
<dbReference type="Pfam" id="PF00989">
    <property type="entry name" value="PAS"/>
    <property type="match status" value="1"/>
</dbReference>
<organism evidence="16 17">
    <name type="scientific">Deinococcus xinjiangensis</name>
    <dbReference type="NCBI Taxonomy" id="457454"/>
    <lineage>
        <taxon>Bacteria</taxon>
        <taxon>Thermotogati</taxon>
        <taxon>Deinococcota</taxon>
        <taxon>Deinococci</taxon>
        <taxon>Deinococcales</taxon>
        <taxon>Deinococcaceae</taxon>
        <taxon>Deinococcus</taxon>
    </lineage>
</organism>
<evidence type="ECO:0000259" key="14">
    <source>
        <dbReference type="PROSITE" id="PS50113"/>
    </source>
</evidence>
<dbReference type="Pfam" id="PF08447">
    <property type="entry name" value="PAS_3"/>
    <property type="match status" value="1"/>
</dbReference>
<dbReference type="InterPro" id="IPR004358">
    <property type="entry name" value="Sig_transdc_His_kin-like_C"/>
</dbReference>
<evidence type="ECO:0000313" key="16">
    <source>
        <dbReference type="EMBL" id="GAA5502322.1"/>
    </source>
</evidence>
<dbReference type="EMBL" id="BAABRN010000021">
    <property type="protein sequence ID" value="GAA5502322.1"/>
    <property type="molecule type" value="Genomic_DNA"/>
</dbReference>
<comment type="caution">
    <text evidence="16">The sequence shown here is derived from an EMBL/GenBank/DDBJ whole genome shotgun (WGS) entry which is preliminary data.</text>
</comment>
<keyword evidence="7" id="KW-0418">Kinase</keyword>
<dbReference type="EC" id="2.7.13.3" evidence="3"/>
<sequence>MTTLPTAPAESWYVRWSRRLPLAVLLLVLLLSAALSGVVSRLISDQQRVRFQRETMAHTMGLQQRITTYDNLLQATRAFWLANPQDVSPKAFEEFGRSLNMGKRYPDVQALGYDAWLPTGEEGTLETLAALMGLQNYQVRPAATDQSYRAPIVLITPNTPVNRVAQGFDMFTEPIRRDALERAAKVGEFQVSAEVPLVQTDAAGQHYPGFLLVLPIFRDPDALPNPQNLQGFIYMAIRADTFLSSLNSAYNRSGISSNTLLGGKPILQPQELTGAFRETSTFKLGGLDWQVNYAAPSSFGRDALWLVPFLTFFAGTLVSFVAYRVMRSQVLSREFTEAANHNLREAQLRQNRARAEFEAIFQSMQDAAAFTDAGGKIRMVNRAMNSQFRVSPGDLSGQSLSSLHLDRHLDEQSSFQSITTPYQRRDGSVFQGESQRTEVRDQQGELLGLLEVVRDVSERVEAEQAIRAEESRSRGVLDAIPHILWVSDPVGHISYTNAQHRKRLGDLAVRERVNPEDRPSYDRMWRDAYALRTRAQCEVRLQVGGTGNMWGGALRDRWFEIRVAPLLGADGQASEWVASATDIHDRLVAERLAQRNEERYRGVLEGMPQIVWLTDAVGQPTYFNRQWETYVGLERAGQGLLPTLHPDDRAEYQANWAQAVRAGRNFEAEHRLLGEDGIYRTFVTRGLPVRDKTGQIIEWVGTSTDVDASVYAENASRLLADVSTELTTRVNDPLAVRGAKYSAVLDLITGRFMVAASIWTVPDLQLLASSQNDTNWELPHLRQAVVEAMRTVVQTGEVWEVSAHPLLHAVAASGGLMLPLIGLDGTLRGVLGLAYRQELLDRDHELVGELTQRIASALDNDALRDRAQEAQNELRSLNQSLEERVQRRTLELEDANKELEAFSYSVSHDLRTPLRHIVGFGDLLRKDSQDSLSPKSSRYLTVITDAAGRMNTLIDSLLEFSRMGRMPLRAVPVALTEVVEGAWRNLEPDRAGRQVVFHLEDLPVIEGDSALLDLVFQNLLSNAIKYTRTKPVAHVWVSAERLTDALGGDQVKITVRDNGVGFDAKYADKLFGVFQRLHRAEEFDGTGIGLANVRRIVTRHGGTVGAQAVMGEGSSFYVTLPIRAKGLQE</sequence>
<comment type="catalytic activity">
    <reaction evidence="1">
        <text>ATP + protein L-histidine = ADP + protein N-phospho-L-histidine.</text>
        <dbReference type="EC" id="2.7.13.3"/>
    </reaction>
</comment>
<name>A0ABP9VAQ1_9DEIO</name>
<reference evidence="16 17" key="1">
    <citation type="submission" date="2024-02" db="EMBL/GenBank/DDBJ databases">
        <title>Deinococcus xinjiangensis NBRC 107630.</title>
        <authorList>
            <person name="Ichikawa N."/>
            <person name="Katano-Makiyama Y."/>
            <person name="Hidaka K."/>
        </authorList>
    </citation>
    <scope>NUCLEOTIDE SEQUENCE [LARGE SCALE GENOMIC DNA]</scope>
    <source>
        <strain evidence="16 17">NBRC 107630</strain>
    </source>
</reference>
<feature type="domain" description="PAC" evidence="14">
    <location>
        <begin position="416"/>
        <end position="468"/>
    </location>
</feature>
<feature type="domain" description="PAC" evidence="14">
    <location>
        <begin position="666"/>
        <end position="718"/>
    </location>
</feature>
<dbReference type="InterPro" id="IPR036097">
    <property type="entry name" value="HisK_dim/P_sf"/>
</dbReference>
<dbReference type="InterPro" id="IPR013767">
    <property type="entry name" value="PAS_fold"/>
</dbReference>
<dbReference type="CDD" id="cd00082">
    <property type="entry name" value="HisKA"/>
    <property type="match status" value="1"/>
</dbReference>
<keyword evidence="6 11" id="KW-0812">Transmembrane</keyword>
<dbReference type="SUPFAM" id="SSF55874">
    <property type="entry name" value="ATPase domain of HSP90 chaperone/DNA topoisomerase II/histidine kinase"/>
    <property type="match status" value="1"/>
</dbReference>
<keyword evidence="8 11" id="KW-1133">Transmembrane helix</keyword>
<dbReference type="Gene3D" id="3.30.565.10">
    <property type="entry name" value="Histidine kinase-like ATPase, C-terminal domain"/>
    <property type="match status" value="1"/>
</dbReference>
<dbReference type="PROSITE" id="PS50113">
    <property type="entry name" value="PAC"/>
    <property type="match status" value="2"/>
</dbReference>
<evidence type="ECO:0000256" key="5">
    <source>
        <dbReference type="ARBA" id="ARBA00022679"/>
    </source>
</evidence>
<dbReference type="InterPro" id="IPR050351">
    <property type="entry name" value="BphY/WalK/GraS-like"/>
</dbReference>
<dbReference type="SUPFAM" id="SSF47384">
    <property type="entry name" value="Homodimeric domain of signal transducing histidine kinase"/>
    <property type="match status" value="1"/>
</dbReference>
<evidence type="ECO:0000256" key="3">
    <source>
        <dbReference type="ARBA" id="ARBA00012438"/>
    </source>
</evidence>